<dbReference type="Pfam" id="PF13376">
    <property type="entry name" value="OmdA"/>
    <property type="match status" value="1"/>
</dbReference>
<sequence>MNPKVDAFLSKTNKWQAELEQLRLLLLDCGLTEDFKWNHPCYTFQNRNIALIHGFKEYCALLFVNGALLADIHGILIQQTENTQAARQIRFVKMQEIIKQKSTLKAYIYEAIEAEKAGLKVDFKTNSKLEFCEEFQAILDKNPDLQTAFEALTPGRKKAYNMYFSGAKQPKTRYARIDKYSQRILDGKGLNDCVCGLSHKMPSCDGSHKYLRK</sequence>
<dbReference type="EMBL" id="BMXF01000001">
    <property type="protein sequence ID" value="GHB64657.1"/>
    <property type="molecule type" value="Genomic_DNA"/>
</dbReference>
<name>A0A8J3D5Z2_9BACT</name>
<comment type="caution">
    <text evidence="2">The sequence shown here is derived from an EMBL/GenBank/DDBJ whole genome shotgun (WGS) entry which is preliminary data.</text>
</comment>
<accession>A0A8J3D5Z2</accession>
<evidence type="ECO:0000259" key="1">
    <source>
        <dbReference type="Pfam" id="PF08818"/>
    </source>
</evidence>
<keyword evidence="3" id="KW-1185">Reference proteome</keyword>
<organism evidence="2 3">
    <name type="scientific">Persicitalea jodogahamensis</name>
    <dbReference type="NCBI Taxonomy" id="402147"/>
    <lineage>
        <taxon>Bacteria</taxon>
        <taxon>Pseudomonadati</taxon>
        <taxon>Bacteroidota</taxon>
        <taxon>Cytophagia</taxon>
        <taxon>Cytophagales</taxon>
        <taxon>Spirosomataceae</taxon>
        <taxon>Persicitalea</taxon>
    </lineage>
</organism>
<dbReference type="Proteomes" id="UP000598271">
    <property type="component" value="Unassembled WGS sequence"/>
</dbReference>
<dbReference type="SUPFAM" id="SSF159888">
    <property type="entry name" value="YdhG-like"/>
    <property type="match status" value="1"/>
</dbReference>
<reference evidence="2 3" key="1">
    <citation type="journal article" date="2014" name="Int. J. Syst. Evol. Microbiol.">
        <title>Complete genome sequence of Corynebacterium casei LMG S-19264T (=DSM 44701T), isolated from a smear-ripened cheese.</title>
        <authorList>
            <consortium name="US DOE Joint Genome Institute (JGI-PGF)"/>
            <person name="Walter F."/>
            <person name="Albersmeier A."/>
            <person name="Kalinowski J."/>
            <person name="Ruckert C."/>
        </authorList>
    </citation>
    <scope>NUCLEOTIDE SEQUENCE [LARGE SCALE GENOMIC DNA]</scope>
    <source>
        <strain evidence="2 3">KCTC 12866</strain>
    </source>
</reference>
<dbReference type="InterPro" id="IPR016786">
    <property type="entry name" value="YdeI_bac"/>
</dbReference>
<dbReference type="Pfam" id="PF08818">
    <property type="entry name" value="DUF1801"/>
    <property type="match status" value="1"/>
</dbReference>
<protein>
    <recommendedName>
        <fullName evidence="1">YdhG-like domain-containing protein</fullName>
    </recommendedName>
</protein>
<dbReference type="PIRSF" id="PIRSF021308">
    <property type="entry name" value="UCP021308"/>
    <property type="match status" value="1"/>
</dbReference>
<dbReference type="Gene3D" id="3.90.1150.200">
    <property type="match status" value="1"/>
</dbReference>
<dbReference type="InterPro" id="IPR042216">
    <property type="entry name" value="MitoNEET_CISD"/>
</dbReference>
<proteinExistence type="predicted"/>
<dbReference type="AlphaFoldDB" id="A0A8J3D5Z2"/>
<evidence type="ECO:0000313" key="2">
    <source>
        <dbReference type="EMBL" id="GHB64657.1"/>
    </source>
</evidence>
<dbReference type="Gene3D" id="3.40.5.90">
    <property type="entry name" value="CDGSH iron-sulfur domain, mitoNEET-type"/>
    <property type="match status" value="1"/>
</dbReference>
<dbReference type="InterPro" id="IPR014922">
    <property type="entry name" value="YdhG-like"/>
</dbReference>
<feature type="domain" description="YdhG-like" evidence="1">
    <location>
        <begin position="15"/>
        <end position="112"/>
    </location>
</feature>
<evidence type="ECO:0000313" key="3">
    <source>
        <dbReference type="Proteomes" id="UP000598271"/>
    </source>
</evidence>
<gene>
    <name evidence="2" type="primary">ydeI</name>
    <name evidence="2" type="ORF">GCM10007390_18270</name>
</gene>
<dbReference type="RefSeq" id="WP_189563997.1">
    <property type="nucleotide sequence ID" value="NZ_BMXF01000001.1"/>
</dbReference>